<proteinExistence type="predicted"/>
<keyword evidence="3" id="KW-1185">Reference proteome</keyword>
<dbReference type="InterPro" id="IPR000182">
    <property type="entry name" value="GNAT_dom"/>
</dbReference>
<dbReference type="Proteomes" id="UP000192934">
    <property type="component" value="Chromosome I"/>
</dbReference>
<keyword evidence="2" id="KW-0808">Transferase</keyword>
<evidence type="ECO:0000313" key="2">
    <source>
        <dbReference type="EMBL" id="SMF71155.1"/>
    </source>
</evidence>
<dbReference type="Gene3D" id="3.40.630.30">
    <property type="match status" value="1"/>
</dbReference>
<dbReference type="PANTHER" id="PTHR43792">
    <property type="entry name" value="GNAT FAMILY, PUTATIVE (AFU_ORTHOLOGUE AFUA_3G00765)-RELATED-RELATED"/>
    <property type="match status" value="1"/>
</dbReference>
<dbReference type="Pfam" id="PF13302">
    <property type="entry name" value="Acetyltransf_3"/>
    <property type="match status" value="1"/>
</dbReference>
<organism evidence="2 3">
    <name type="scientific">Allosphingosinicella indica</name>
    <dbReference type="NCBI Taxonomy" id="941907"/>
    <lineage>
        <taxon>Bacteria</taxon>
        <taxon>Pseudomonadati</taxon>
        <taxon>Pseudomonadota</taxon>
        <taxon>Alphaproteobacteria</taxon>
        <taxon>Sphingomonadales</taxon>
        <taxon>Sphingomonadaceae</taxon>
        <taxon>Allosphingosinicella</taxon>
    </lineage>
</organism>
<evidence type="ECO:0000313" key="3">
    <source>
        <dbReference type="Proteomes" id="UP000192934"/>
    </source>
</evidence>
<dbReference type="InterPro" id="IPR016181">
    <property type="entry name" value="Acyl_CoA_acyltransferase"/>
</dbReference>
<name>A0A1X7GKI6_9SPHN</name>
<dbReference type="STRING" id="941907.SAMN06295910_1982"/>
<gene>
    <name evidence="2" type="ORF">SAMN06295910_1982</name>
</gene>
<evidence type="ECO:0000259" key="1">
    <source>
        <dbReference type="PROSITE" id="PS51186"/>
    </source>
</evidence>
<sequence>MVETVFEDDRMRLRTWRDDDVDTFAEMCASAAVMQWLGGPIDREQTAAVIARIMACHVEHGHCFWAVERKADDALLGFCGIKRVNDPDATNPGAFEIGWRLREDVWGQGYARDGAVASLDLAFDRYGADRVCAFTVIENEGSWGLMERLGMRRAEALDFHSTQPWVAAHNPVIAWDITRDQWRS</sequence>
<dbReference type="EMBL" id="LT840185">
    <property type="protein sequence ID" value="SMF71155.1"/>
    <property type="molecule type" value="Genomic_DNA"/>
</dbReference>
<dbReference type="GO" id="GO:0016747">
    <property type="term" value="F:acyltransferase activity, transferring groups other than amino-acyl groups"/>
    <property type="evidence" value="ECO:0007669"/>
    <property type="project" value="InterPro"/>
</dbReference>
<dbReference type="PANTHER" id="PTHR43792:SF1">
    <property type="entry name" value="N-ACETYLTRANSFERASE DOMAIN-CONTAINING PROTEIN"/>
    <property type="match status" value="1"/>
</dbReference>
<accession>A0A1X7GKI6</accession>
<dbReference type="InterPro" id="IPR051531">
    <property type="entry name" value="N-acetyltransferase"/>
</dbReference>
<protein>
    <submittedName>
        <fullName evidence="2">Protein N-acetyltransferase, RimJ/RimL family</fullName>
    </submittedName>
</protein>
<dbReference type="OrthoDB" id="6293260at2"/>
<dbReference type="PROSITE" id="PS51186">
    <property type="entry name" value="GNAT"/>
    <property type="match status" value="1"/>
</dbReference>
<dbReference type="RefSeq" id="WP_157123790.1">
    <property type="nucleotide sequence ID" value="NZ_LT840185.1"/>
</dbReference>
<dbReference type="AlphaFoldDB" id="A0A1X7GKI6"/>
<feature type="domain" description="N-acetyltransferase" evidence="1">
    <location>
        <begin position="11"/>
        <end position="180"/>
    </location>
</feature>
<dbReference type="SUPFAM" id="SSF55729">
    <property type="entry name" value="Acyl-CoA N-acyltransferases (Nat)"/>
    <property type="match status" value="1"/>
</dbReference>
<reference evidence="3" key="1">
    <citation type="submission" date="2017-04" db="EMBL/GenBank/DDBJ databases">
        <authorList>
            <person name="Varghese N."/>
            <person name="Submissions S."/>
        </authorList>
    </citation>
    <scope>NUCLEOTIDE SEQUENCE [LARGE SCALE GENOMIC DNA]</scope>
    <source>
        <strain evidence="3">Dd16</strain>
    </source>
</reference>